<feature type="compositionally biased region" description="Basic and acidic residues" evidence="1">
    <location>
        <begin position="188"/>
        <end position="197"/>
    </location>
</feature>
<evidence type="ECO:0000313" key="3">
    <source>
        <dbReference type="Proteomes" id="UP000235145"/>
    </source>
</evidence>
<proteinExistence type="predicted"/>
<evidence type="ECO:0008006" key="4">
    <source>
        <dbReference type="Google" id="ProtNLM"/>
    </source>
</evidence>
<accession>A0A9R1WEH0</accession>
<dbReference type="AlphaFoldDB" id="A0A9R1WEH0"/>
<comment type="caution">
    <text evidence="2">The sequence shown here is derived from an EMBL/GenBank/DDBJ whole genome shotgun (WGS) entry which is preliminary data.</text>
</comment>
<dbReference type="EMBL" id="NBSK02000002">
    <property type="protein sequence ID" value="KAJ0222284.1"/>
    <property type="molecule type" value="Genomic_DNA"/>
</dbReference>
<reference evidence="2 3" key="1">
    <citation type="journal article" date="2017" name="Nat. Commun.">
        <title>Genome assembly with in vitro proximity ligation data and whole-genome triplication in lettuce.</title>
        <authorList>
            <person name="Reyes-Chin-Wo S."/>
            <person name="Wang Z."/>
            <person name="Yang X."/>
            <person name="Kozik A."/>
            <person name="Arikit S."/>
            <person name="Song C."/>
            <person name="Xia L."/>
            <person name="Froenicke L."/>
            <person name="Lavelle D.O."/>
            <person name="Truco M.J."/>
            <person name="Xia R."/>
            <person name="Zhu S."/>
            <person name="Xu C."/>
            <person name="Xu H."/>
            <person name="Xu X."/>
            <person name="Cox K."/>
            <person name="Korf I."/>
            <person name="Meyers B.C."/>
            <person name="Michelmore R.W."/>
        </authorList>
    </citation>
    <scope>NUCLEOTIDE SEQUENCE [LARGE SCALE GENOMIC DNA]</scope>
    <source>
        <strain evidence="3">cv. Salinas</strain>
        <tissue evidence="2">Seedlings</tissue>
    </source>
</reference>
<dbReference type="Proteomes" id="UP000235145">
    <property type="component" value="Unassembled WGS sequence"/>
</dbReference>
<feature type="compositionally biased region" description="Polar residues" evidence="1">
    <location>
        <begin position="199"/>
        <end position="210"/>
    </location>
</feature>
<gene>
    <name evidence="2" type="ORF">LSAT_V11C200068590</name>
</gene>
<sequence>MFVLTKKSTSILTKWVEDMVKKIKRGFKDGRYPMLTIQHINGGIVNLREKTSFCKYWQLTSFPYGHVIMVLMHLKNDHGGHMAIDSYKIETYRRMCEKAVYPLSELSDWVVPDDLMVVNHPMMEIRQAGEEPKIRRCSGCDNTTHNVKTCKEIIPKNQSKTKKHTGASGTREPMDAAYRTTMAAAAREPMDTTDRKSMAPTTRQPMDTID</sequence>
<evidence type="ECO:0000256" key="1">
    <source>
        <dbReference type="SAM" id="MobiDB-lite"/>
    </source>
</evidence>
<name>A0A9R1WEH0_LACSA</name>
<evidence type="ECO:0000313" key="2">
    <source>
        <dbReference type="EMBL" id="KAJ0222284.1"/>
    </source>
</evidence>
<organism evidence="2 3">
    <name type="scientific">Lactuca sativa</name>
    <name type="common">Garden lettuce</name>
    <dbReference type="NCBI Taxonomy" id="4236"/>
    <lineage>
        <taxon>Eukaryota</taxon>
        <taxon>Viridiplantae</taxon>
        <taxon>Streptophyta</taxon>
        <taxon>Embryophyta</taxon>
        <taxon>Tracheophyta</taxon>
        <taxon>Spermatophyta</taxon>
        <taxon>Magnoliopsida</taxon>
        <taxon>eudicotyledons</taxon>
        <taxon>Gunneridae</taxon>
        <taxon>Pentapetalae</taxon>
        <taxon>asterids</taxon>
        <taxon>campanulids</taxon>
        <taxon>Asterales</taxon>
        <taxon>Asteraceae</taxon>
        <taxon>Cichorioideae</taxon>
        <taxon>Cichorieae</taxon>
        <taxon>Lactucinae</taxon>
        <taxon>Lactuca</taxon>
    </lineage>
</organism>
<protein>
    <recommendedName>
        <fullName evidence="4">Zinc finger PMZ-type domain-containing protein</fullName>
    </recommendedName>
</protein>
<keyword evidence="3" id="KW-1185">Reference proteome</keyword>
<feature type="region of interest" description="Disordered" evidence="1">
    <location>
        <begin position="184"/>
        <end position="210"/>
    </location>
</feature>